<dbReference type="InterPro" id="IPR029045">
    <property type="entry name" value="ClpP/crotonase-like_dom_sf"/>
</dbReference>
<sequence length="252" mass="27760">MMPYSIEQHEDGLLQFTINRPEVRNAINYEVMEGLREAVNLAGRKEVKALMITGAGGHAFCSGGDLGLFHSLKTEDEAFGMLSGMAAILKDLLFLPKPTVAFLNGAAVGGGCEIASACDFRIAAPGAKAGFIQGKLAITTGWGGGSILMEKLLQANALKMLAEASVYGCSELLELGFIHMISQKEALESCRDYLSKILRMDVNVLESYKRLQIEKWQNSHILQRIDDEVRRCAILWEKDEHHAQVDKFLNRS</sequence>
<dbReference type="CDD" id="cd06558">
    <property type="entry name" value="crotonase-like"/>
    <property type="match status" value="1"/>
</dbReference>
<evidence type="ECO:0000256" key="12">
    <source>
        <dbReference type="ARBA" id="ARBA00056546"/>
    </source>
</evidence>
<dbReference type="GO" id="GO:0004492">
    <property type="term" value="F:methyl/ethyl malonyl-CoA decarboxylase activity"/>
    <property type="evidence" value="ECO:0007669"/>
    <property type="project" value="UniProtKB-EC"/>
</dbReference>
<dbReference type="GO" id="GO:0005829">
    <property type="term" value="C:cytosol"/>
    <property type="evidence" value="ECO:0007669"/>
    <property type="project" value="UniProtKB-SubCell"/>
</dbReference>
<comment type="caution">
    <text evidence="14">The sequence shown here is derived from an EMBL/GenBank/DDBJ whole genome shotgun (WGS) entry which is preliminary data.</text>
</comment>
<protein>
    <recommendedName>
        <fullName evidence="8">Ethylmalonyl-CoA decarboxylase</fullName>
        <ecNumber evidence="7">4.1.1.94</ecNumber>
    </recommendedName>
    <alternativeName>
        <fullName evidence="10">Enoyl-CoA hydratase domain-containing protein 1</fullName>
    </alternativeName>
    <alternativeName>
        <fullName evidence="9">Methylmalonyl-CoA decarboxylase</fullName>
    </alternativeName>
</protein>
<gene>
    <name evidence="14" type="ORF">FZD51_05315</name>
</gene>
<comment type="function">
    <text evidence="12">Decarboxylates ethylmalonyl-CoA, a potentially toxic metabolite, to form butyryl-CoA, suggesting it might be involved in metabolite proofreading. Acts preferentially on (S)-ethylmalonyl-CoA but also has some activity on the (R)-isomer. Also has methylmalonyl-CoA decarboxylase activity at lower level.</text>
</comment>
<evidence type="ECO:0000256" key="2">
    <source>
        <dbReference type="ARBA" id="ARBA00005254"/>
    </source>
</evidence>
<evidence type="ECO:0000256" key="9">
    <source>
        <dbReference type="ARBA" id="ARBA00042052"/>
    </source>
</evidence>
<comment type="subcellular location">
    <subcellularLocation>
        <location evidence="1">Cytoplasm</location>
        <location evidence="1">Cytosol</location>
    </subcellularLocation>
</comment>
<comment type="catalytic activity">
    <reaction evidence="6">
        <text>(2R)-ethylmalonyl-CoA + H(+) = butanoyl-CoA + CO2</text>
        <dbReference type="Rhea" id="RHEA:59540"/>
        <dbReference type="ChEBI" id="CHEBI:15378"/>
        <dbReference type="ChEBI" id="CHEBI:16526"/>
        <dbReference type="ChEBI" id="CHEBI:57371"/>
        <dbReference type="ChEBI" id="CHEBI:85316"/>
        <dbReference type="EC" id="4.1.1.94"/>
    </reaction>
    <physiologicalReaction direction="left-to-right" evidence="6">
        <dbReference type="Rhea" id="RHEA:59541"/>
    </physiologicalReaction>
</comment>
<reference evidence="14 15" key="1">
    <citation type="submission" date="2019-08" db="EMBL/GenBank/DDBJ databases">
        <title>Bacillus genomes from the desert of Cuatro Cienegas, Coahuila.</title>
        <authorList>
            <person name="Olmedo-Alvarez G."/>
        </authorList>
    </citation>
    <scope>NUCLEOTIDE SEQUENCE [LARGE SCALE GENOMIC DNA]</scope>
    <source>
        <strain evidence="14 15">CH446_14T</strain>
    </source>
</reference>
<dbReference type="Gene3D" id="3.90.226.10">
    <property type="entry name" value="2-enoyl-CoA Hydratase, Chain A, domain 1"/>
    <property type="match status" value="1"/>
</dbReference>
<dbReference type="PANTHER" id="PTHR11941:SF27">
    <property type="entry name" value="ETHYLMALONYL-COA DECARBOXYLASE"/>
    <property type="match status" value="1"/>
</dbReference>
<dbReference type="EC" id="4.1.1.94" evidence="7"/>
<proteinExistence type="inferred from homology"/>
<dbReference type="Pfam" id="PF00378">
    <property type="entry name" value="ECH_1"/>
    <property type="match status" value="1"/>
</dbReference>
<evidence type="ECO:0000313" key="14">
    <source>
        <dbReference type="EMBL" id="TYS50441.1"/>
    </source>
</evidence>
<evidence type="ECO:0000256" key="5">
    <source>
        <dbReference type="ARBA" id="ARBA00036343"/>
    </source>
</evidence>
<dbReference type="PANTHER" id="PTHR11941">
    <property type="entry name" value="ENOYL-COA HYDRATASE-RELATED"/>
    <property type="match status" value="1"/>
</dbReference>
<keyword evidence="14" id="KW-0413">Isomerase</keyword>
<comment type="similarity">
    <text evidence="2 13">Belongs to the enoyl-CoA hydratase/isomerase family.</text>
</comment>
<evidence type="ECO:0000256" key="7">
    <source>
        <dbReference type="ARBA" id="ARBA00038883"/>
    </source>
</evidence>
<dbReference type="AlphaFoldDB" id="A0A5D4RJE2"/>
<evidence type="ECO:0000256" key="4">
    <source>
        <dbReference type="ARBA" id="ARBA00023239"/>
    </source>
</evidence>
<evidence type="ECO:0000256" key="11">
    <source>
        <dbReference type="ARBA" id="ARBA00047446"/>
    </source>
</evidence>
<name>A0A5D4RJE2_9BACI</name>
<comment type="catalytic activity">
    <reaction evidence="11">
        <text>(S)-methylmalonyl-CoA + H(+) = propanoyl-CoA + CO2</text>
        <dbReference type="Rhea" id="RHEA:61340"/>
        <dbReference type="ChEBI" id="CHEBI:15378"/>
        <dbReference type="ChEBI" id="CHEBI:16526"/>
        <dbReference type="ChEBI" id="CHEBI:57327"/>
        <dbReference type="ChEBI" id="CHEBI:57392"/>
        <dbReference type="EC" id="4.1.1.94"/>
    </reaction>
    <physiologicalReaction direction="left-to-right" evidence="11">
        <dbReference type="Rhea" id="RHEA:61341"/>
    </physiologicalReaction>
</comment>
<dbReference type="GO" id="GO:0016853">
    <property type="term" value="F:isomerase activity"/>
    <property type="evidence" value="ECO:0007669"/>
    <property type="project" value="UniProtKB-KW"/>
</dbReference>
<dbReference type="SUPFAM" id="SSF52096">
    <property type="entry name" value="ClpP/crotonase"/>
    <property type="match status" value="1"/>
</dbReference>
<organism evidence="14 15">
    <name type="scientific">Bacillus infantis</name>
    <dbReference type="NCBI Taxonomy" id="324767"/>
    <lineage>
        <taxon>Bacteria</taxon>
        <taxon>Bacillati</taxon>
        <taxon>Bacillota</taxon>
        <taxon>Bacilli</taxon>
        <taxon>Bacillales</taxon>
        <taxon>Bacillaceae</taxon>
        <taxon>Bacillus</taxon>
    </lineage>
</organism>
<evidence type="ECO:0000256" key="13">
    <source>
        <dbReference type="RuleBase" id="RU003707"/>
    </source>
</evidence>
<accession>A0A5D4RJE2</accession>
<dbReference type="InterPro" id="IPR018376">
    <property type="entry name" value="Enoyl-CoA_hyd/isom_CS"/>
</dbReference>
<dbReference type="PROSITE" id="PS00166">
    <property type="entry name" value="ENOYL_COA_HYDRATASE"/>
    <property type="match status" value="1"/>
</dbReference>
<dbReference type="InterPro" id="IPR001753">
    <property type="entry name" value="Enoyl-CoA_hydra/iso"/>
</dbReference>
<comment type="catalytic activity">
    <reaction evidence="5">
        <text>(2S)-ethylmalonyl-CoA + H(+) = butanoyl-CoA + CO2</text>
        <dbReference type="Rhea" id="RHEA:32131"/>
        <dbReference type="ChEBI" id="CHEBI:15378"/>
        <dbReference type="ChEBI" id="CHEBI:16526"/>
        <dbReference type="ChEBI" id="CHEBI:57371"/>
        <dbReference type="ChEBI" id="CHEBI:60909"/>
        <dbReference type="EC" id="4.1.1.94"/>
    </reaction>
    <physiologicalReaction direction="left-to-right" evidence="5">
        <dbReference type="Rhea" id="RHEA:32132"/>
    </physiologicalReaction>
</comment>
<dbReference type="RefSeq" id="WP_148974239.1">
    <property type="nucleotide sequence ID" value="NZ_JBNIKU010000002.1"/>
</dbReference>
<evidence type="ECO:0000256" key="8">
    <source>
        <dbReference type="ARBA" id="ARBA00039903"/>
    </source>
</evidence>
<evidence type="ECO:0000256" key="1">
    <source>
        <dbReference type="ARBA" id="ARBA00004514"/>
    </source>
</evidence>
<keyword evidence="3" id="KW-0963">Cytoplasm</keyword>
<evidence type="ECO:0000256" key="10">
    <source>
        <dbReference type="ARBA" id="ARBA00042182"/>
    </source>
</evidence>
<keyword evidence="4" id="KW-0456">Lyase</keyword>
<dbReference type="Proteomes" id="UP000322139">
    <property type="component" value="Unassembled WGS sequence"/>
</dbReference>
<evidence type="ECO:0000313" key="15">
    <source>
        <dbReference type="Proteomes" id="UP000322139"/>
    </source>
</evidence>
<evidence type="ECO:0000256" key="3">
    <source>
        <dbReference type="ARBA" id="ARBA00022490"/>
    </source>
</evidence>
<dbReference type="EMBL" id="VTER01000003">
    <property type="protein sequence ID" value="TYS50441.1"/>
    <property type="molecule type" value="Genomic_DNA"/>
</dbReference>
<dbReference type="GO" id="GO:0006635">
    <property type="term" value="P:fatty acid beta-oxidation"/>
    <property type="evidence" value="ECO:0007669"/>
    <property type="project" value="TreeGrafter"/>
</dbReference>
<evidence type="ECO:0000256" key="6">
    <source>
        <dbReference type="ARBA" id="ARBA00036541"/>
    </source>
</evidence>